<name>A0A543FHF8_9NOCA</name>
<evidence type="ECO:0000313" key="2">
    <source>
        <dbReference type="Proteomes" id="UP000316331"/>
    </source>
</evidence>
<dbReference type="AlphaFoldDB" id="A0A543FHF8"/>
<evidence type="ECO:0000313" key="1">
    <source>
        <dbReference type="EMBL" id="TQM33206.1"/>
    </source>
</evidence>
<reference evidence="1 2" key="1">
    <citation type="submission" date="2019-06" db="EMBL/GenBank/DDBJ databases">
        <title>Sequencing the genomes of 1000 actinobacteria strains.</title>
        <authorList>
            <person name="Klenk H.-P."/>
        </authorList>
    </citation>
    <scope>NUCLEOTIDE SEQUENCE [LARGE SCALE GENOMIC DNA]</scope>
    <source>
        <strain evidence="1 2">DSM 103495</strain>
    </source>
</reference>
<keyword evidence="2" id="KW-1185">Reference proteome</keyword>
<proteinExistence type="predicted"/>
<dbReference type="EMBL" id="VFPG01000001">
    <property type="protein sequence ID" value="TQM33206.1"/>
    <property type="molecule type" value="Genomic_DNA"/>
</dbReference>
<comment type="caution">
    <text evidence="1">The sequence shown here is derived from an EMBL/GenBank/DDBJ whole genome shotgun (WGS) entry which is preliminary data.</text>
</comment>
<dbReference type="Proteomes" id="UP000316331">
    <property type="component" value="Unassembled WGS sequence"/>
</dbReference>
<accession>A0A543FHF8</accession>
<protein>
    <submittedName>
        <fullName evidence="1">Uncharacterized protein</fullName>
    </submittedName>
</protein>
<gene>
    <name evidence="1" type="ORF">FB390_4925</name>
</gene>
<dbReference type="RefSeq" id="WP_141811009.1">
    <property type="nucleotide sequence ID" value="NZ_VFPG01000001.1"/>
</dbReference>
<sequence length="78" mass="8484">MPAQRRTYLVRLDPAHFTDAAGAGGNREKLFDWLGPTSGEVVQLCGADRVVVSCTGALADQMRVLDYVLDVEPHEPTV</sequence>
<organism evidence="1 2">
    <name type="scientific">Nocardia bhagyanarayanae</name>
    <dbReference type="NCBI Taxonomy" id="1215925"/>
    <lineage>
        <taxon>Bacteria</taxon>
        <taxon>Bacillati</taxon>
        <taxon>Actinomycetota</taxon>
        <taxon>Actinomycetes</taxon>
        <taxon>Mycobacteriales</taxon>
        <taxon>Nocardiaceae</taxon>
        <taxon>Nocardia</taxon>
    </lineage>
</organism>
<dbReference type="OrthoDB" id="4559467at2"/>